<dbReference type="Pfam" id="PF00005">
    <property type="entry name" value="ABC_tran"/>
    <property type="match status" value="1"/>
</dbReference>
<sequence length="1029" mass="108560">MASGLDLFASSCPPGLGGTNCSSTTCQSPYVDPAQRTLKPSSDKACPSCDPGFAGDNCNICSGQGSCQAARNRITGGSTPDITAAALGINQTLTCYDQPNVISQSFTDCEVNQPTLSALFPGDLRLNLIRVVEPDNSTLTRAATWPAQAGTTLSSVTLDGVVQFNCQAKGCSGANQTEGVTAGAKWGTYNWTCTSLQCYCLPNTKICSGGGAFDLAPIIASITGTLSLPCDYADPSNDTAAHSCAFKGAQLQNFLGEAGLPLQNCRSGACLAQQSVDQFWANSAAASGGGANGGDSQSAQLTGGVIAGLVVLGAVVAGLLALLGFGILSRRRAALKPRAQPSGPVGLRWSHLSYTLAAPNKVEAALAHATSTARRRRQAAAAMGSAHAKVDSTTMIVMEDLGHGSLQDDAYAAAPACLLQRVSGFAAPGKMVAILGVSGAGKTTLLDCLAGRAKSGTQGGQVSYLYPKEAGLDHQAIHTASSQSKLIAYVDQEDHLPALATVREALEFAATLSNTENVPAHERAQLVNRVLDTLGLTHVAHRRIGDSSRRGISGGEKRRVSIGLALVARPRVLLLDEPLSGLDSFSADRVIEALRRLANPQSATEGTTVLMTLHQPSSIIFHTFDDAILMGPGGRTLYHGPPGEALAWCERNGEPCPPGHNVADHLLAVSHRLRGRGPSATPSLAPHGAITAGGKAAPGSADSHADAAAEDENEAENERGERLEQVYTSVTRPRRRAAGTRAGEAEERTPTTFYTQLAAVSSRFWRHAWRDPTGPLAHLAVTLGVALIIGGCFFHVDLSISGLQNRVGSMFLSFIFLAFLCLSATTGLGAHRQLMIRERANGLYTPLAWLLSYVVYDLVSIRLICSVVLSIVVYWMVGLRDSARFFFEYVLVSALFTVDVALYNMCLAAGLEDLSTAVLAAGANILFQLGFAGFLLNLGSIPHVLRWLQWFVVMKYAMEAVGSNELAGLRIVDNLSGVPIDAPVSLVAPKLFGFKPFYYRDVLILALPFLLGFFAILTITVHGKMRELR</sequence>
<feature type="transmembrane region" description="Helical" evidence="9">
    <location>
        <begin position="808"/>
        <end position="830"/>
    </location>
</feature>
<feature type="transmembrane region" description="Helical" evidence="9">
    <location>
        <begin position="776"/>
        <end position="796"/>
    </location>
</feature>
<dbReference type="GO" id="GO:0016887">
    <property type="term" value="F:ATP hydrolysis activity"/>
    <property type="evidence" value="ECO:0007669"/>
    <property type="project" value="InterPro"/>
</dbReference>
<accession>A0AAN6GHA7</accession>
<dbReference type="InterPro" id="IPR003593">
    <property type="entry name" value="AAA+_ATPase"/>
</dbReference>
<dbReference type="InterPro" id="IPR003439">
    <property type="entry name" value="ABC_transporter-like_ATP-bd"/>
</dbReference>
<feature type="region of interest" description="Disordered" evidence="8">
    <location>
        <begin position="674"/>
        <end position="725"/>
    </location>
</feature>
<dbReference type="PANTHER" id="PTHR48041:SF91">
    <property type="entry name" value="ABC TRANSPORTER G FAMILY MEMBER 28"/>
    <property type="match status" value="1"/>
</dbReference>
<evidence type="ECO:0000313" key="11">
    <source>
        <dbReference type="EMBL" id="KAK0537237.1"/>
    </source>
</evidence>
<evidence type="ECO:0000256" key="5">
    <source>
        <dbReference type="ARBA" id="ARBA00022840"/>
    </source>
</evidence>
<reference evidence="11" key="1">
    <citation type="journal article" date="2023" name="PhytoFront">
        <title>Draft Genome Resources of Seven Strains of Tilletia horrida, Causal Agent of Kernel Smut of Rice.</title>
        <authorList>
            <person name="Khanal S."/>
            <person name="Antony Babu S."/>
            <person name="Zhou X.G."/>
        </authorList>
    </citation>
    <scope>NUCLEOTIDE SEQUENCE</scope>
    <source>
        <strain evidence="11">TX3</strain>
    </source>
</reference>
<evidence type="ECO:0000256" key="4">
    <source>
        <dbReference type="ARBA" id="ARBA00022741"/>
    </source>
</evidence>
<dbReference type="PROSITE" id="PS00211">
    <property type="entry name" value="ABC_TRANSPORTER_1"/>
    <property type="match status" value="1"/>
</dbReference>
<dbReference type="InterPro" id="IPR050352">
    <property type="entry name" value="ABCG_transporters"/>
</dbReference>
<comment type="caution">
    <text evidence="11">The sequence shown here is derived from an EMBL/GenBank/DDBJ whole genome shotgun (WGS) entry which is preliminary data.</text>
</comment>
<dbReference type="SUPFAM" id="SSF52540">
    <property type="entry name" value="P-loop containing nucleoside triphosphate hydrolases"/>
    <property type="match status" value="1"/>
</dbReference>
<evidence type="ECO:0000256" key="8">
    <source>
        <dbReference type="SAM" id="MobiDB-lite"/>
    </source>
</evidence>
<dbReference type="InterPro" id="IPR013525">
    <property type="entry name" value="ABC2_TM"/>
</dbReference>
<dbReference type="SMART" id="SM00382">
    <property type="entry name" value="AAA"/>
    <property type="match status" value="1"/>
</dbReference>
<feature type="transmembrane region" description="Helical" evidence="9">
    <location>
        <begin position="918"/>
        <end position="938"/>
    </location>
</feature>
<keyword evidence="5" id="KW-0067">ATP-binding</keyword>
<evidence type="ECO:0000256" key="1">
    <source>
        <dbReference type="ARBA" id="ARBA00004141"/>
    </source>
</evidence>
<evidence type="ECO:0000256" key="9">
    <source>
        <dbReference type="SAM" id="Phobius"/>
    </source>
</evidence>
<dbReference type="PANTHER" id="PTHR48041">
    <property type="entry name" value="ABC TRANSPORTER G FAMILY MEMBER 28"/>
    <property type="match status" value="1"/>
</dbReference>
<keyword evidence="4" id="KW-0547">Nucleotide-binding</keyword>
<dbReference type="InterPro" id="IPR017871">
    <property type="entry name" value="ABC_transporter-like_CS"/>
</dbReference>
<dbReference type="Gene3D" id="3.40.50.300">
    <property type="entry name" value="P-loop containing nucleotide triphosphate hydrolases"/>
    <property type="match status" value="1"/>
</dbReference>
<evidence type="ECO:0000256" key="2">
    <source>
        <dbReference type="ARBA" id="ARBA00022448"/>
    </source>
</evidence>
<evidence type="ECO:0000256" key="3">
    <source>
        <dbReference type="ARBA" id="ARBA00022692"/>
    </source>
</evidence>
<dbReference type="AlphaFoldDB" id="A0AAN6GHA7"/>
<dbReference type="InterPro" id="IPR027417">
    <property type="entry name" value="P-loop_NTPase"/>
</dbReference>
<feature type="transmembrane region" description="Helical" evidence="9">
    <location>
        <begin position="850"/>
        <end position="877"/>
    </location>
</feature>
<comment type="subcellular location">
    <subcellularLocation>
        <location evidence="1">Membrane</location>
        <topology evidence="1">Multi-pass membrane protein</topology>
    </subcellularLocation>
</comment>
<dbReference type="GO" id="GO:0140359">
    <property type="term" value="F:ABC-type transporter activity"/>
    <property type="evidence" value="ECO:0007669"/>
    <property type="project" value="InterPro"/>
</dbReference>
<dbReference type="GO" id="GO:0005524">
    <property type="term" value="F:ATP binding"/>
    <property type="evidence" value="ECO:0007669"/>
    <property type="project" value="UniProtKB-KW"/>
</dbReference>
<organism evidence="11 12">
    <name type="scientific">Tilletia horrida</name>
    <dbReference type="NCBI Taxonomy" id="155126"/>
    <lineage>
        <taxon>Eukaryota</taxon>
        <taxon>Fungi</taxon>
        <taxon>Dikarya</taxon>
        <taxon>Basidiomycota</taxon>
        <taxon>Ustilaginomycotina</taxon>
        <taxon>Exobasidiomycetes</taxon>
        <taxon>Tilletiales</taxon>
        <taxon>Tilletiaceae</taxon>
        <taxon>Tilletia</taxon>
    </lineage>
</organism>
<keyword evidence="7 9" id="KW-0472">Membrane</keyword>
<keyword evidence="2" id="KW-0813">Transport</keyword>
<name>A0AAN6GHA7_9BASI</name>
<feature type="transmembrane region" description="Helical" evidence="9">
    <location>
        <begin position="889"/>
        <end position="911"/>
    </location>
</feature>
<dbReference type="PROSITE" id="PS50893">
    <property type="entry name" value="ABC_TRANSPORTER_2"/>
    <property type="match status" value="1"/>
</dbReference>
<evidence type="ECO:0000256" key="7">
    <source>
        <dbReference type="ARBA" id="ARBA00023136"/>
    </source>
</evidence>
<feature type="domain" description="ABC transporter" evidence="10">
    <location>
        <begin position="396"/>
        <end position="658"/>
    </location>
</feature>
<dbReference type="Pfam" id="PF01061">
    <property type="entry name" value="ABC2_membrane"/>
    <property type="match status" value="1"/>
</dbReference>
<evidence type="ECO:0000313" key="12">
    <source>
        <dbReference type="Proteomes" id="UP001176521"/>
    </source>
</evidence>
<evidence type="ECO:0000256" key="6">
    <source>
        <dbReference type="ARBA" id="ARBA00022989"/>
    </source>
</evidence>
<keyword evidence="12" id="KW-1185">Reference proteome</keyword>
<feature type="transmembrane region" description="Helical" evidence="9">
    <location>
        <begin position="305"/>
        <end position="328"/>
    </location>
</feature>
<keyword evidence="6 9" id="KW-1133">Transmembrane helix</keyword>
<gene>
    <name evidence="11" type="ORF">OC842_001694</name>
</gene>
<proteinExistence type="predicted"/>
<dbReference type="GO" id="GO:0016020">
    <property type="term" value="C:membrane"/>
    <property type="evidence" value="ECO:0007669"/>
    <property type="project" value="UniProtKB-SubCell"/>
</dbReference>
<keyword evidence="3 9" id="KW-0812">Transmembrane</keyword>
<dbReference type="EMBL" id="JAPDMQ010000063">
    <property type="protein sequence ID" value="KAK0537237.1"/>
    <property type="molecule type" value="Genomic_DNA"/>
</dbReference>
<dbReference type="Proteomes" id="UP001176521">
    <property type="component" value="Unassembled WGS sequence"/>
</dbReference>
<evidence type="ECO:0000259" key="10">
    <source>
        <dbReference type="PROSITE" id="PS50893"/>
    </source>
</evidence>
<protein>
    <recommendedName>
        <fullName evidence="10">ABC transporter domain-containing protein</fullName>
    </recommendedName>
</protein>
<feature type="transmembrane region" description="Helical" evidence="9">
    <location>
        <begin position="1002"/>
        <end position="1021"/>
    </location>
</feature>